<protein>
    <submittedName>
        <fullName evidence="1">Uncharacterized protein</fullName>
    </submittedName>
</protein>
<dbReference type="AlphaFoldDB" id="A0AA48KPP1"/>
<evidence type="ECO:0000313" key="1">
    <source>
        <dbReference type="EMBL" id="BDW94068.1"/>
    </source>
</evidence>
<name>A0AA48KPP1_9FLAO</name>
<dbReference type="RefSeq" id="WP_252079752.1">
    <property type="nucleotide sequence ID" value="NZ_AP027268.1"/>
</dbReference>
<keyword evidence="2" id="KW-1185">Reference proteome</keyword>
<dbReference type="Proteomes" id="UP001330184">
    <property type="component" value="Chromosome"/>
</dbReference>
<organism evidence="1 2">
    <name type="scientific">Flagellimonas marinaquae</name>
    <dbReference type="NCBI Taxonomy" id="254955"/>
    <lineage>
        <taxon>Bacteria</taxon>
        <taxon>Pseudomonadati</taxon>
        <taxon>Bacteroidota</taxon>
        <taxon>Flavobacteriia</taxon>
        <taxon>Flavobacteriales</taxon>
        <taxon>Flavobacteriaceae</taxon>
        <taxon>Flagellimonas</taxon>
    </lineage>
</organism>
<gene>
    <name evidence="1" type="ORF">MACH07_29000</name>
</gene>
<sequence length="119" mass="14104">MESNDLPKYLQSIFYPLFKHAKDLECKLMLLDEMLEVGDKKEIPLLTELESHKNHQISNKAFEIKVALQSKLGLMTDTERRRLPMNLCFIYDEFNIRPSKVDNELDFEIELDLLNMKKE</sequence>
<proteinExistence type="predicted"/>
<evidence type="ECO:0000313" key="2">
    <source>
        <dbReference type="Proteomes" id="UP001330184"/>
    </source>
</evidence>
<accession>A0AA48KPP1</accession>
<reference evidence="1 2" key="1">
    <citation type="submission" date="2023-01" db="EMBL/GenBank/DDBJ databases">
        <title>Complete genome sequence of Muricauda aquimarina strain IFOP_LL357.</title>
        <authorList>
            <person name="Gajardo G."/>
            <person name="Ueki S."/>
            <person name="Maruyama F."/>
        </authorList>
    </citation>
    <scope>NUCLEOTIDE SEQUENCE [LARGE SCALE GENOMIC DNA]</scope>
    <source>
        <strain evidence="1 2">IFOP_LL357</strain>
    </source>
</reference>
<dbReference type="EMBL" id="AP027268">
    <property type="protein sequence ID" value="BDW94068.1"/>
    <property type="molecule type" value="Genomic_DNA"/>
</dbReference>